<sequence>LLQIEPVLQGHRLHQFVASPQIPLWFFSESDYKAEINNPAYTVWKLQDQLSLAWLQSSLSFCSY</sequence>
<accession>A0A151UB95</accession>
<gene>
    <name evidence="1" type="ORF">KK1_020714</name>
</gene>
<dbReference type="EMBL" id="CM003603">
    <property type="protein sequence ID" value="KYP76471.1"/>
    <property type="molecule type" value="Genomic_DNA"/>
</dbReference>
<reference evidence="1 2" key="1">
    <citation type="journal article" date="2012" name="Nat. Biotechnol.">
        <title>Draft genome sequence of pigeonpea (Cajanus cajan), an orphan legume crop of resource-poor farmers.</title>
        <authorList>
            <person name="Varshney R.K."/>
            <person name="Chen W."/>
            <person name="Li Y."/>
            <person name="Bharti A.K."/>
            <person name="Saxena R.K."/>
            <person name="Schlueter J.A."/>
            <person name="Donoghue M.T."/>
            <person name="Azam S."/>
            <person name="Fan G."/>
            <person name="Whaley A.M."/>
            <person name="Farmer A.D."/>
            <person name="Sheridan J."/>
            <person name="Iwata A."/>
            <person name="Tuteja R."/>
            <person name="Penmetsa R.V."/>
            <person name="Wu W."/>
            <person name="Upadhyaya H.D."/>
            <person name="Yang S.P."/>
            <person name="Shah T."/>
            <person name="Saxena K.B."/>
            <person name="Michael T."/>
            <person name="McCombie W.R."/>
            <person name="Yang B."/>
            <person name="Zhang G."/>
            <person name="Yang H."/>
            <person name="Wang J."/>
            <person name="Spillane C."/>
            <person name="Cook D.R."/>
            <person name="May G.D."/>
            <person name="Xu X."/>
            <person name="Jackson S.A."/>
        </authorList>
    </citation>
    <scope>NUCLEOTIDE SEQUENCE [LARGE SCALE GENOMIC DNA]</scope>
    <source>
        <strain evidence="2">cv. Asha</strain>
    </source>
</reference>
<keyword evidence="2" id="KW-1185">Reference proteome</keyword>
<protein>
    <submittedName>
        <fullName evidence="1">Uncharacterized protein</fullName>
    </submittedName>
</protein>
<evidence type="ECO:0000313" key="2">
    <source>
        <dbReference type="Proteomes" id="UP000075243"/>
    </source>
</evidence>
<evidence type="ECO:0000313" key="1">
    <source>
        <dbReference type="EMBL" id="KYP76471.1"/>
    </source>
</evidence>
<dbReference type="Proteomes" id="UP000075243">
    <property type="component" value="Chromosome 1"/>
</dbReference>
<dbReference type="Gramene" id="C.cajan_20117.t">
    <property type="protein sequence ID" value="C.cajan_20117.t.cds1"/>
    <property type="gene ID" value="C.cajan_20117"/>
</dbReference>
<name>A0A151UB95_CAJCA</name>
<dbReference type="AlphaFoldDB" id="A0A151UB95"/>
<feature type="non-terminal residue" evidence="1">
    <location>
        <position position="1"/>
    </location>
</feature>
<dbReference type="OMA" id="EYNAWEV"/>
<organism evidence="1 2">
    <name type="scientific">Cajanus cajan</name>
    <name type="common">Pigeon pea</name>
    <name type="synonym">Cajanus indicus</name>
    <dbReference type="NCBI Taxonomy" id="3821"/>
    <lineage>
        <taxon>Eukaryota</taxon>
        <taxon>Viridiplantae</taxon>
        <taxon>Streptophyta</taxon>
        <taxon>Embryophyta</taxon>
        <taxon>Tracheophyta</taxon>
        <taxon>Spermatophyta</taxon>
        <taxon>Magnoliopsida</taxon>
        <taxon>eudicotyledons</taxon>
        <taxon>Gunneridae</taxon>
        <taxon>Pentapetalae</taxon>
        <taxon>rosids</taxon>
        <taxon>fabids</taxon>
        <taxon>Fabales</taxon>
        <taxon>Fabaceae</taxon>
        <taxon>Papilionoideae</taxon>
        <taxon>50 kb inversion clade</taxon>
        <taxon>NPAAA clade</taxon>
        <taxon>indigoferoid/millettioid clade</taxon>
        <taxon>Phaseoleae</taxon>
        <taxon>Cajanus</taxon>
    </lineage>
</organism>
<proteinExistence type="predicted"/>